<gene>
    <name evidence="1" type="ORF">ATJ93_0700</name>
</gene>
<sequence length="98" mass="11078">MSMETYRLEVRETDEPGLDADVYDSDDTVAVSTYVSYDDYDLEPPASGSSDGQRTYTEQITADVTTIDLQYERDDAGFVFRLLGDRDELTSVRIDAEE</sequence>
<dbReference type="Proteomes" id="UP000283805">
    <property type="component" value="Unassembled WGS sequence"/>
</dbReference>
<comment type="caution">
    <text evidence="1">The sequence shown here is derived from an EMBL/GenBank/DDBJ whole genome shotgun (WGS) entry which is preliminary data.</text>
</comment>
<evidence type="ECO:0000313" key="1">
    <source>
        <dbReference type="EMBL" id="RKD97708.1"/>
    </source>
</evidence>
<protein>
    <submittedName>
        <fullName evidence="1">Uncharacterized protein</fullName>
    </submittedName>
</protein>
<dbReference type="OrthoDB" id="313211at2157"/>
<dbReference type="EMBL" id="RAPO01000001">
    <property type="protein sequence ID" value="RKD97708.1"/>
    <property type="molecule type" value="Genomic_DNA"/>
</dbReference>
<organism evidence="1 2">
    <name type="scientific">Halopiger aswanensis</name>
    <dbReference type="NCBI Taxonomy" id="148449"/>
    <lineage>
        <taxon>Archaea</taxon>
        <taxon>Methanobacteriati</taxon>
        <taxon>Methanobacteriota</taxon>
        <taxon>Stenosarchaea group</taxon>
        <taxon>Halobacteria</taxon>
        <taxon>Halobacteriales</taxon>
        <taxon>Natrialbaceae</taxon>
        <taxon>Halopiger</taxon>
    </lineage>
</organism>
<evidence type="ECO:0000313" key="2">
    <source>
        <dbReference type="Proteomes" id="UP000283805"/>
    </source>
</evidence>
<dbReference type="RefSeq" id="WP_120243212.1">
    <property type="nucleotide sequence ID" value="NZ_RAPO01000001.1"/>
</dbReference>
<name>A0A3R7GL19_9EURY</name>
<reference evidence="1 2" key="1">
    <citation type="submission" date="2018-09" db="EMBL/GenBank/DDBJ databases">
        <title>Genomic Encyclopedia of Archaeal and Bacterial Type Strains, Phase II (KMG-II): from individual species to whole genera.</title>
        <authorList>
            <person name="Goeker M."/>
        </authorList>
    </citation>
    <scope>NUCLEOTIDE SEQUENCE [LARGE SCALE GENOMIC DNA]</scope>
    <source>
        <strain evidence="1 2">DSM 13151</strain>
    </source>
</reference>
<accession>A0A3R7GL19</accession>
<proteinExistence type="predicted"/>
<keyword evidence="2" id="KW-1185">Reference proteome</keyword>
<dbReference type="AlphaFoldDB" id="A0A3R7GL19"/>